<dbReference type="GO" id="GO:0045944">
    <property type="term" value="P:positive regulation of transcription by RNA polymerase II"/>
    <property type="evidence" value="ECO:0007669"/>
    <property type="project" value="TreeGrafter"/>
</dbReference>
<feature type="region of interest" description="Disordered" evidence="1">
    <location>
        <begin position="273"/>
        <end position="292"/>
    </location>
</feature>
<dbReference type="OrthoDB" id="5600085at2759"/>
<feature type="region of interest" description="Disordered" evidence="1">
    <location>
        <begin position="324"/>
        <end position="363"/>
    </location>
</feature>
<dbReference type="Proteomes" id="UP000664534">
    <property type="component" value="Unassembled WGS sequence"/>
</dbReference>
<dbReference type="GO" id="GO:0000978">
    <property type="term" value="F:RNA polymerase II cis-regulatory region sequence-specific DNA binding"/>
    <property type="evidence" value="ECO:0007669"/>
    <property type="project" value="TreeGrafter"/>
</dbReference>
<feature type="region of interest" description="Disordered" evidence="1">
    <location>
        <begin position="19"/>
        <end position="51"/>
    </location>
</feature>
<feature type="compositionally biased region" description="Low complexity" evidence="1">
    <location>
        <begin position="334"/>
        <end position="350"/>
    </location>
</feature>
<evidence type="ECO:0000256" key="1">
    <source>
        <dbReference type="SAM" id="MobiDB-lite"/>
    </source>
</evidence>
<protein>
    <recommendedName>
        <fullName evidence="4">Copper-fist domain-containing protein</fullName>
    </recommendedName>
</protein>
<feature type="region of interest" description="Disordered" evidence="1">
    <location>
        <begin position="157"/>
        <end position="200"/>
    </location>
</feature>
<dbReference type="AlphaFoldDB" id="A0A8H3FHT2"/>
<evidence type="ECO:0000313" key="2">
    <source>
        <dbReference type="EMBL" id="CAF9922198.1"/>
    </source>
</evidence>
<dbReference type="InterPro" id="IPR051763">
    <property type="entry name" value="Copper_Homeo_Regul"/>
</dbReference>
<organism evidence="2 3">
    <name type="scientific">Imshaugia aleurites</name>
    <dbReference type="NCBI Taxonomy" id="172621"/>
    <lineage>
        <taxon>Eukaryota</taxon>
        <taxon>Fungi</taxon>
        <taxon>Dikarya</taxon>
        <taxon>Ascomycota</taxon>
        <taxon>Pezizomycotina</taxon>
        <taxon>Lecanoromycetes</taxon>
        <taxon>OSLEUM clade</taxon>
        <taxon>Lecanoromycetidae</taxon>
        <taxon>Lecanorales</taxon>
        <taxon>Lecanorineae</taxon>
        <taxon>Parmeliaceae</taxon>
        <taxon>Imshaugia</taxon>
    </lineage>
</organism>
<reference evidence="2" key="1">
    <citation type="submission" date="2021-03" db="EMBL/GenBank/DDBJ databases">
        <authorList>
            <person name="Tagirdzhanova G."/>
        </authorList>
    </citation>
    <scope>NUCLEOTIDE SEQUENCE</scope>
</reference>
<dbReference type="GO" id="GO:0006878">
    <property type="term" value="P:intracellular copper ion homeostasis"/>
    <property type="evidence" value="ECO:0007669"/>
    <property type="project" value="TreeGrafter"/>
</dbReference>
<proteinExistence type="predicted"/>
<sequence>MPLGGLRKARASHVQCECGAKPHSKDECNENEGLGDFQSDTASDPGAQDHKTCCCSHGARCTCANKKEYLDSVPEIDMPAVPPRRSTSSRKPRLLKADSDNALTVFTNGHHKPVHKHNDSAHQCGVPYKIPIPHSVPGNDAARRSTDSLPLIRKKEEAHSQLHDSITSAQQDVRRVRSEHGSPERSTARFRDSNGDLPPLDLSYAGYESIQGQYPEDYSQSPRSFENYYSTSHEELPALSAGMNMPAVDWSDVDLPLDGAYSAAYSQPPSYASFEPSNIGQQGLTTSSSGELSEVDDYVSHNSHGQSLRPELASTSAEELNYNPIDSSSAESLSYNPTNSSSYPTNSSSFPNPPNTSILSSNNLNERDINFIGTTASPTEFEEPTAGMPLGSEAFAKHGFTVHDAQRMAHPDTPTEAMLGLKLPPQVDDKDHVWAKHFDSSEDSLVGRKVEDNEWEQ</sequence>
<dbReference type="GO" id="GO:0005634">
    <property type="term" value="C:nucleus"/>
    <property type="evidence" value="ECO:0007669"/>
    <property type="project" value="TreeGrafter"/>
</dbReference>
<dbReference type="EMBL" id="CAJPDT010000030">
    <property type="protein sequence ID" value="CAF9922198.1"/>
    <property type="molecule type" value="Genomic_DNA"/>
</dbReference>
<evidence type="ECO:0008006" key="4">
    <source>
        <dbReference type="Google" id="ProtNLM"/>
    </source>
</evidence>
<dbReference type="GO" id="GO:0000981">
    <property type="term" value="F:DNA-binding transcription factor activity, RNA polymerase II-specific"/>
    <property type="evidence" value="ECO:0007669"/>
    <property type="project" value="TreeGrafter"/>
</dbReference>
<dbReference type="GO" id="GO:0005507">
    <property type="term" value="F:copper ion binding"/>
    <property type="evidence" value="ECO:0007669"/>
    <property type="project" value="TreeGrafter"/>
</dbReference>
<comment type="caution">
    <text evidence="2">The sequence shown here is derived from an EMBL/GenBank/DDBJ whole genome shotgun (WGS) entry which is preliminary data.</text>
</comment>
<dbReference type="PANTHER" id="PTHR28088:SF5">
    <property type="entry name" value="TRANSCRIPTIONAL ACTIVATOR HAA1-RELATED"/>
    <property type="match status" value="1"/>
</dbReference>
<feature type="compositionally biased region" description="Polar residues" evidence="1">
    <location>
        <begin position="324"/>
        <end position="333"/>
    </location>
</feature>
<keyword evidence="3" id="KW-1185">Reference proteome</keyword>
<name>A0A8H3FHT2_9LECA</name>
<feature type="compositionally biased region" description="Basic and acidic residues" evidence="1">
    <location>
        <begin position="172"/>
        <end position="194"/>
    </location>
</feature>
<accession>A0A8H3FHT2</accession>
<evidence type="ECO:0000313" key="3">
    <source>
        <dbReference type="Proteomes" id="UP000664534"/>
    </source>
</evidence>
<dbReference type="PANTHER" id="PTHR28088">
    <property type="entry name" value="TRANSCRIPTIONAL ACTIVATOR HAA1-RELATED"/>
    <property type="match status" value="1"/>
</dbReference>
<gene>
    <name evidence="2" type="ORF">IMSHALPRED_005613</name>
</gene>
<dbReference type="GO" id="GO:0006879">
    <property type="term" value="P:intracellular iron ion homeostasis"/>
    <property type="evidence" value="ECO:0007669"/>
    <property type="project" value="TreeGrafter"/>
</dbReference>
<feature type="compositionally biased region" description="Polar residues" evidence="1">
    <location>
        <begin position="275"/>
        <end position="291"/>
    </location>
</feature>